<evidence type="ECO:0000256" key="2">
    <source>
        <dbReference type="SAM" id="MobiDB-lite"/>
    </source>
</evidence>
<reference evidence="4" key="1">
    <citation type="submission" date="2016-05" db="EMBL/GenBank/DDBJ databases">
        <title>Comparative genomics of biotechnologically important yeasts.</title>
        <authorList>
            <consortium name="DOE Joint Genome Institute"/>
            <person name="Riley R."/>
            <person name="Haridas S."/>
            <person name="Wolfe K.H."/>
            <person name="Lopes M.R."/>
            <person name="Hittinger C.T."/>
            <person name="Goker M."/>
            <person name="Salamov A."/>
            <person name="Wisecaver J."/>
            <person name="Long T.M."/>
            <person name="Aerts A.L."/>
            <person name="Barry K."/>
            <person name="Choi C."/>
            <person name="Clum A."/>
            <person name="Coughlan A.Y."/>
            <person name="Deshpande S."/>
            <person name="Douglass A.P."/>
            <person name="Hanson S.J."/>
            <person name="Klenk H.-P."/>
            <person name="Labutti K."/>
            <person name="Lapidus A."/>
            <person name="Lindquist E."/>
            <person name="Lipzen A."/>
            <person name="Meier-Kolthoff J.P."/>
            <person name="Ohm R.A."/>
            <person name="Otillar R.P."/>
            <person name="Pangilinan J."/>
            <person name="Peng Y."/>
            <person name="Rokas A."/>
            <person name="Rosa C.A."/>
            <person name="Scheuner C."/>
            <person name="Sibirny A.A."/>
            <person name="Slot J.C."/>
            <person name="Stielow J.B."/>
            <person name="Sun H."/>
            <person name="Kurtzman C.P."/>
            <person name="Blackwell M."/>
            <person name="Grigoriev I.V."/>
            <person name="Jeffries T.W."/>
        </authorList>
    </citation>
    <scope>NUCLEOTIDE SEQUENCE [LARGE SCALE GENOMIC DNA]</scope>
    <source>
        <strain evidence="4">NRRL Y-1933</strain>
    </source>
</reference>
<evidence type="ECO:0000313" key="4">
    <source>
        <dbReference type="Proteomes" id="UP000095085"/>
    </source>
</evidence>
<feature type="compositionally biased region" description="Basic and acidic residues" evidence="2">
    <location>
        <begin position="322"/>
        <end position="332"/>
    </location>
</feature>
<dbReference type="AlphaFoldDB" id="A0A1E4RHV7"/>
<name>A0A1E4RHV7_9ASCO</name>
<feature type="compositionally biased region" description="Polar residues" evidence="2">
    <location>
        <begin position="519"/>
        <end position="542"/>
    </location>
</feature>
<evidence type="ECO:0000256" key="1">
    <source>
        <dbReference type="SAM" id="Coils"/>
    </source>
</evidence>
<dbReference type="Proteomes" id="UP000095085">
    <property type="component" value="Unassembled WGS sequence"/>
</dbReference>
<feature type="coiled-coil region" evidence="1">
    <location>
        <begin position="379"/>
        <end position="413"/>
    </location>
</feature>
<protein>
    <submittedName>
        <fullName evidence="3">Uncharacterized protein</fullName>
    </submittedName>
</protein>
<keyword evidence="1" id="KW-0175">Coiled coil</keyword>
<feature type="region of interest" description="Disordered" evidence="2">
    <location>
        <begin position="466"/>
        <end position="543"/>
    </location>
</feature>
<organism evidence="3 4">
    <name type="scientific">Hyphopichia burtonii NRRL Y-1933</name>
    <dbReference type="NCBI Taxonomy" id="984485"/>
    <lineage>
        <taxon>Eukaryota</taxon>
        <taxon>Fungi</taxon>
        <taxon>Dikarya</taxon>
        <taxon>Ascomycota</taxon>
        <taxon>Saccharomycotina</taxon>
        <taxon>Pichiomycetes</taxon>
        <taxon>Debaryomycetaceae</taxon>
        <taxon>Hyphopichia</taxon>
    </lineage>
</organism>
<dbReference type="OrthoDB" id="3996692at2759"/>
<dbReference type="GeneID" id="30998106"/>
<feature type="compositionally biased region" description="Low complexity" evidence="2">
    <location>
        <begin position="82"/>
        <end position="100"/>
    </location>
</feature>
<feature type="region of interest" description="Disordered" evidence="2">
    <location>
        <begin position="313"/>
        <end position="338"/>
    </location>
</feature>
<gene>
    <name evidence="3" type="ORF">HYPBUDRAFT_6166</name>
</gene>
<dbReference type="EMBL" id="KV454541">
    <property type="protein sequence ID" value="ODV66852.1"/>
    <property type="molecule type" value="Genomic_DNA"/>
</dbReference>
<dbReference type="STRING" id="984485.A0A1E4RHV7"/>
<evidence type="ECO:0000313" key="3">
    <source>
        <dbReference type="EMBL" id="ODV66852.1"/>
    </source>
</evidence>
<dbReference type="RefSeq" id="XP_020075919.1">
    <property type="nucleotide sequence ID" value="XM_020223557.1"/>
</dbReference>
<feature type="coiled-coil region" evidence="1">
    <location>
        <begin position="557"/>
        <end position="584"/>
    </location>
</feature>
<keyword evidence="4" id="KW-1185">Reference proteome</keyword>
<feature type="compositionally biased region" description="Polar residues" evidence="2">
    <location>
        <begin position="467"/>
        <end position="502"/>
    </location>
</feature>
<accession>A0A1E4RHV7</accession>
<proteinExistence type="predicted"/>
<sequence>MIDADSFMKNSPFQVTHQNDAAYNLNNTTPDLLKFQLQDEYRNKISDLKNNFQDLPNLNLLNSNFLQGSFNNHLQTSVTEIPSLSSTPTSSDSNESTSTPQPNHHPNYLNLKILIENSVFDTSKINKDSILSLSNLNNLKKLISDKKELQNYLNSRILISNQFTDNIISNQNQIDLDSNLLIKILKSNQALQSQLLSINQEVDYLTNRLNNHNLACLVLGYVEDVHLSTTGASNQIQAISSDTPMSSELNSDVQYSNNLFENLFSHIAAIAAQRNITLPSPPSSSSTSSSISELKINWAQSCIDTILSNGKNFPGIDLEPETPTREQSHDRGNSVSNSIQDASFLSASPYKSYNSSNDKVMQEYKTALTDLRFSHHYLMKEYEISKDNSSKLIQEYRKKISTLEKELKSHQSNPDVSGSILSTNDSFSSATTNWNNDYDNINSKDKEISRLRKELNLLKIDKLGHPRNNSQIFSSSPRHNNLSPSSSHGNINSPPPMQSSLLLDNDTLEPPSHDDEMSELQSLSSAMSTTRPTSVQGSSMSNGILRKEFKKIVGDIQDQYELELSEEKLKRRQLQEQLAKLQNGA</sequence>
<feature type="region of interest" description="Disordered" evidence="2">
    <location>
        <begin position="81"/>
        <end position="106"/>
    </location>
</feature>